<dbReference type="EMBL" id="JAKWFO010000005">
    <property type="protein sequence ID" value="KAI9635751.1"/>
    <property type="molecule type" value="Genomic_DNA"/>
</dbReference>
<dbReference type="Gene3D" id="3.40.50.150">
    <property type="entry name" value="Vaccinia Virus protein VP39"/>
    <property type="match status" value="1"/>
</dbReference>
<sequence length="482" mass="54273">MLTSSFVCPATVSRPSKVSKMPLYVLRVCMEHATFRIPSLLSVAQLYGFSIKFISEDADRGIVVIELDDDEDVDKLLERGTLILPAGEKLPPDPYAKPSSDLRLTMLSTASRLLAQADSYDQLHAYLHEHPEGLRPYLDKNFKFFVEGINHRIPSSRQRKSIDAFEQHGYTGKAAMKDPEVEFIIYEEYDLNEAHSHEKSHRLERDGQFRQVYFCVKMGESRARPLIQAHSVKTRSYYGNTSMEAEMGFLMAGQALPAPGKIVYDPFAGTGSMLYSCAHWGATVLGSDIDGRQMRGKGQGKGYVPGVYRAADQYGVRDRVLDCMTFDITRGPWRRGGWLDAVVTDPPYYRPPSRPYELVNLTRDLVLFARWILVPGGRLVFFLPTVSEDYDAVDVPVVEGMRELKWGEGSVQDFGKWGRRLITMEKTADDDGARPSFDDSEAVEVDSGAKIPGHFQFRERYHEKFTPRLQPSSSAASPGPET</sequence>
<dbReference type="GO" id="GO:0032259">
    <property type="term" value="P:methylation"/>
    <property type="evidence" value="ECO:0007669"/>
    <property type="project" value="UniProtKB-KW"/>
</dbReference>
<dbReference type="GO" id="GO:0005737">
    <property type="term" value="C:cytoplasm"/>
    <property type="evidence" value="ECO:0007669"/>
    <property type="project" value="TreeGrafter"/>
</dbReference>
<keyword evidence="2" id="KW-0808">Transferase</keyword>
<dbReference type="GO" id="GO:0003676">
    <property type="term" value="F:nucleic acid binding"/>
    <property type="evidence" value="ECO:0007669"/>
    <property type="project" value="InterPro"/>
</dbReference>
<evidence type="ECO:0000259" key="4">
    <source>
        <dbReference type="Pfam" id="PF25904"/>
    </source>
</evidence>
<dbReference type="InterPro" id="IPR059073">
    <property type="entry name" value="TRMT11_N"/>
</dbReference>
<evidence type="ECO:0000256" key="2">
    <source>
        <dbReference type="ARBA" id="ARBA00022679"/>
    </source>
</evidence>
<feature type="domain" description="tRNA (guanine(10)-N(2))-methyltransferase TRMT11 N-terminal" evidence="4">
    <location>
        <begin position="112"/>
        <end position="195"/>
    </location>
</feature>
<gene>
    <name evidence="5" type="ORF">MKK02DRAFT_33104</name>
</gene>
<keyword evidence="1 5" id="KW-0489">Methyltransferase</keyword>
<name>A0AA38H988_9TREE</name>
<dbReference type="AlphaFoldDB" id="A0AA38H988"/>
<protein>
    <submittedName>
        <fullName evidence="5">S-adenosyl-L-methionine-dependent methyltransferase</fullName>
    </submittedName>
</protein>
<dbReference type="GeneID" id="77727856"/>
<dbReference type="PIRSF" id="PIRSF017259">
    <property type="entry name" value="tRNA_mtfrase_TRM11"/>
    <property type="match status" value="1"/>
</dbReference>
<feature type="region of interest" description="Disordered" evidence="3">
    <location>
        <begin position="428"/>
        <end position="451"/>
    </location>
</feature>
<feature type="domain" description="tRNA (guanine(10)-N(2))-methyltransferase TRMT11 N-terminal" evidence="4">
    <location>
        <begin position="24"/>
        <end position="82"/>
    </location>
</feature>
<dbReference type="SUPFAM" id="SSF53335">
    <property type="entry name" value="S-adenosyl-L-methionine-dependent methyltransferases"/>
    <property type="match status" value="1"/>
</dbReference>
<comment type="caution">
    <text evidence="5">The sequence shown here is derived from an EMBL/GenBank/DDBJ whole genome shotgun (WGS) entry which is preliminary data.</text>
</comment>
<dbReference type="Proteomes" id="UP001164286">
    <property type="component" value="Unassembled WGS sequence"/>
</dbReference>
<reference evidence="5" key="1">
    <citation type="journal article" date="2022" name="G3 (Bethesda)">
        <title>High quality genome of the basidiomycete yeast Dioszegia hungarica PDD-24b-2 isolated from cloud water.</title>
        <authorList>
            <person name="Jarrige D."/>
            <person name="Haridas S."/>
            <person name="Bleykasten-Grosshans C."/>
            <person name="Joly M."/>
            <person name="Nadalig T."/>
            <person name="Sancelme M."/>
            <person name="Vuilleumier S."/>
            <person name="Grigoriev I.V."/>
            <person name="Amato P."/>
            <person name="Bringel F."/>
        </authorList>
    </citation>
    <scope>NUCLEOTIDE SEQUENCE</scope>
    <source>
        <strain evidence="5">PDD-24b-2</strain>
    </source>
</reference>
<dbReference type="PANTHER" id="PTHR13370">
    <property type="entry name" value="RNA METHYLASE-RELATED"/>
    <property type="match status" value="1"/>
</dbReference>
<feature type="compositionally biased region" description="Basic and acidic residues" evidence="3">
    <location>
        <begin position="428"/>
        <end position="437"/>
    </location>
</feature>
<dbReference type="PROSITE" id="PS00092">
    <property type="entry name" value="N6_MTASE"/>
    <property type="match status" value="1"/>
</dbReference>
<dbReference type="InterPro" id="IPR002052">
    <property type="entry name" value="DNA_methylase_N6_adenine_CS"/>
</dbReference>
<evidence type="ECO:0000313" key="5">
    <source>
        <dbReference type="EMBL" id="KAI9635751.1"/>
    </source>
</evidence>
<evidence type="ECO:0000313" key="6">
    <source>
        <dbReference type="Proteomes" id="UP001164286"/>
    </source>
</evidence>
<accession>A0AA38H988</accession>
<dbReference type="GO" id="GO:0008168">
    <property type="term" value="F:methyltransferase activity"/>
    <property type="evidence" value="ECO:0007669"/>
    <property type="project" value="UniProtKB-KW"/>
</dbReference>
<evidence type="ECO:0000256" key="3">
    <source>
        <dbReference type="SAM" id="MobiDB-lite"/>
    </source>
</evidence>
<dbReference type="RefSeq" id="XP_052945528.1">
    <property type="nucleotide sequence ID" value="XM_053088651.1"/>
</dbReference>
<dbReference type="PRINTS" id="PR00507">
    <property type="entry name" value="N12N6MTFRASE"/>
</dbReference>
<organism evidence="5 6">
    <name type="scientific">Dioszegia hungarica</name>
    <dbReference type="NCBI Taxonomy" id="4972"/>
    <lineage>
        <taxon>Eukaryota</taxon>
        <taxon>Fungi</taxon>
        <taxon>Dikarya</taxon>
        <taxon>Basidiomycota</taxon>
        <taxon>Agaricomycotina</taxon>
        <taxon>Tremellomycetes</taxon>
        <taxon>Tremellales</taxon>
        <taxon>Bulleribasidiaceae</taxon>
        <taxon>Dioszegia</taxon>
    </lineage>
</organism>
<dbReference type="InterPro" id="IPR029063">
    <property type="entry name" value="SAM-dependent_MTases_sf"/>
</dbReference>
<keyword evidence="6" id="KW-1185">Reference proteome</keyword>
<evidence type="ECO:0000256" key="1">
    <source>
        <dbReference type="ARBA" id="ARBA00022603"/>
    </source>
</evidence>
<proteinExistence type="predicted"/>
<dbReference type="Pfam" id="PF25904">
    <property type="entry name" value="Tmrp11_N"/>
    <property type="match status" value="2"/>
</dbReference>
<dbReference type="PANTHER" id="PTHR13370:SF3">
    <property type="entry name" value="TRNA (GUANINE(10)-N2)-METHYLTRANSFERASE HOMOLOG"/>
    <property type="match status" value="1"/>
</dbReference>